<name>A0A5Q2RLF7_9ACTN</name>
<dbReference type="PANTHER" id="PTHR42791">
    <property type="entry name" value="GNAT FAMILY ACETYLTRANSFERASE"/>
    <property type="match status" value="1"/>
</dbReference>
<evidence type="ECO:0000313" key="3">
    <source>
        <dbReference type="Proteomes" id="UP000334019"/>
    </source>
</evidence>
<dbReference type="GO" id="GO:0016747">
    <property type="term" value="F:acyltransferase activity, transferring groups other than amino-acyl groups"/>
    <property type="evidence" value="ECO:0007669"/>
    <property type="project" value="InterPro"/>
</dbReference>
<dbReference type="CDD" id="cd04301">
    <property type="entry name" value="NAT_SF"/>
    <property type="match status" value="1"/>
</dbReference>
<sequence length="208" mass="22528">MTLLDPHPPTRPARSTDRDVAVRILSEAFAHDPVISWMVPDAADRRQMLPSVFELFVDAFARHDETHVVPTADVVAGVALWAPPGTEPIHPDDETAFAAGLVDAVGPHMGRVGTVMELLAGSHPDEPAWYLQFLAVDPVVQGLGLGSRALRGVLERGDAAGEAAYLEATSERNRALYRRHGFRDVGQVALPDGPTLHAMWRDPAPVRS</sequence>
<dbReference type="InterPro" id="IPR016181">
    <property type="entry name" value="Acyl_CoA_acyltransferase"/>
</dbReference>
<dbReference type="PROSITE" id="PS51186">
    <property type="entry name" value="GNAT"/>
    <property type="match status" value="1"/>
</dbReference>
<proteinExistence type="predicted"/>
<dbReference type="EMBL" id="CP045851">
    <property type="protein sequence ID" value="QGG95411.1"/>
    <property type="molecule type" value="Genomic_DNA"/>
</dbReference>
<dbReference type="Pfam" id="PF00583">
    <property type="entry name" value="Acetyltransf_1"/>
    <property type="match status" value="1"/>
</dbReference>
<dbReference type="Gene3D" id="3.40.630.30">
    <property type="match status" value="1"/>
</dbReference>
<feature type="domain" description="N-acetyltransferase" evidence="1">
    <location>
        <begin position="64"/>
        <end position="205"/>
    </location>
</feature>
<dbReference type="KEGG" id="atq:GH723_10060"/>
<dbReference type="RefSeq" id="WP_153759518.1">
    <property type="nucleotide sequence ID" value="NZ_CP045851.1"/>
</dbReference>
<dbReference type="InterPro" id="IPR000182">
    <property type="entry name" value="GNAT_dom"/>
</dbReference>
<organism evidence="2 3">
    <name type="scientific">Actinomarinicola tropica</name>
    <dbReference type="NCBI Taxonomy" id="2789776"/>
    <lineage>
        <taxon>Bacteria</taxon>
        <taxon>Bacillati</taxon>
        <taxon>Actinomycetota</taxon>
        <taxon>Acidimicrobiia</taxon>
        <taxon>Acidimicrobiales</taxon>
        <taxon>Iamiaceae</taxon>
        <taxon>Actinomarinicola</taxon>
    </lineage>
</organism>
<dbReference type="InterPro" id="IPR052523">
    <property type="entry name" value="Trichothecene_AcTrans"/>
</dbReference>
<dbReference type="AlphaFoldDB" id="A0A5Q2RLF7"/>
<dbReference type="PANTHER" id="PTHR42791:SF1">
    <property type="entry name" value="N-ACETYLTRANSFERASE DOMAIN-CONTAINING PROTEIN"/>
    <property type="match status" value="1"/>
</dbReference>
<accession>A0A5Q2RLF7</accession>
<evidence type="ECO:0000313" key="2">
    <source>
        <dbReference type="EMBL" id="QGG95411.1"/>
    </source>
</evidence>
<reference evidence="2 3" key="1">
    <citation type="submission" date="2019-11" db="EMBL/GenBank/DDBJ databases">
        <authorList>
            <person name="He Y."/>
        </authorList>
    </citation>
    <scope>NUCLEOTIDE SEQUENCE [LARGE SCALE GENOMIC DNA]</scope>
    <source>
        <strain evidence="2 3">SCSIO 58843</strain>
    </source>
</reference>
<keyword evidence="3" id="KW-1185">Reference proteome</keyword>
<protein>
    <submittedName>
        <fullName evidence="2">GNAT family N-acetyltransferase</fullName>
    </submittedName>
</protein>
<gene>
    <name evidence="2" type="ORF">GH723_10060</name>
</gene>
<evidence type="ECO:0000259" key="1">
    <source>
        <dbReference type="PROSITE" id="PS51186"/>
    </source>
</evidence>
<dbReference type="Proteomes" id="UP000334019">
    <property type="component" value="Chromosome"/>
</dbReference>
<dbReference type="SUPFAM" id="SSF55729">
    <property type="entry name" value="Acyl-CoA N-acyltransferases (Nat)"/>
    <property type="match status" value="1"/>
</dbReference>
<keyword evidence="2" id="KW-0808">Transferase</keyword>